<dbReference type="Proteomes" id="UP000194154">
    <property type="component" value="Chromosome"/>
</dbReference>
<name>A0A1W7AB89_9STAP</name>
<gene>
    <name evidence="1" type="ORF">MCCS_11580</name>
</gene>
<dbReference type="GeneID" id="35295288"/>
<organism evidence="1 2">
    <name type="scientific">Macrococcoides canis</name>
    <dbReference type="NCBI Taxonomy" id="1855823"/>
    <lineage>
        <taxon>Bacteria</taxon>
        <taxon>Bacillati</taxon>
        <taxon>Bacillota</taxon>
        <taxon>Bacilli</taxon>
        <taxon>Bacillales</taxon>
        <taxon>Staphylococcaceae</taxon>
        <taxon>Macrococcoides</taxon>
    </lineage>
</organism>
<evidence type="ECO:0000313" key="2">
    <source>
        <dbReference type="Proteomes" id="UP000194154"/>
    </source>
</evidence>
<dbReference type="OrthoDB" id="2418600at2"/>
<evidence type="ECO:0008006" key="3">
    <source>
        <dbReference type="Google" id="ProtNLM"/>
    </source>
</evidence>
<evidence type="ECO:0000313" key="1">
    <source>
        <dbReference type="EMBL" id="ARQ06804.1"/>
    </source>
</evidence>
<protein>
    <recommendedName>
        <fullName evidence="3">Nudix hydrolase domain-containing protein</fullName>
    </recommendedName>
</protein>
<keyword evidence="2" id="KW-1185">Reference proteome</keyword>
<reference evidence="1 2" key="1">
    <citation type="journal article" date="2017" name="Int. J. Syst. Evol. Microbiol.">
        <title>Macrococcus canis sp. nov., a skin bacterium associated with infections in dogs.</title>
        <authorList>
            <person name="Gobeli Brawand S."/>
            <person name="Cotting K."/>
            <person name="Gomez-Sanz E."/>
            <person name="Collaud A."/>
            <person name="Thomann A."/>
            <person name="Brodard I."/>
            <person name="Rodriguez-Campos S."/>
            <person name="Strauss C."/>
            <person name="Perreten V."/>
        </authorList>
    </citation>
    <scope>NUCLEOTIDE SEQUENCE [LARGE SCALE GENOMIC DNA]</scope>
    <source>
        <strain evidence="1 2">KM45013</strain>
    </source>
</reference>
<dbReference type="STRING" id="1855823.MCCS_11580"/>
<accession>A0A1W7AB89</accession>
<sequence length="137" mass="15721">MKEKITASLLITTEDKILIQDNGNKQMKLPGVVKKGQHTIKQTAEQFARKLDKDIKVGGILFVVEEKKPYKGLFFETLVNDTAFVFNTRSQSEFKVKHPYAWLDFDYLDQLDIAEELKQLIVSNQVIKSSVPLINLH</sequence>
<dbReference type="RefSeq" id="WP_086042452.1">
    <property type="nucleotide sequence ID" value="NZ_CBCRZA010000005.1"/>
</dbReference>
<dbReference type="AlphaFoldDB" id="A0A1W7AB89"/>
<dbReference type="KEGG" id="mcak:MCCS_11580"/>
<dbReference type="EMBL" id="CP021059">
    <property type="protein sequence ID" value="ARQ06804.1"/>
    <property type="molecule type" value="Genomic_DNA"/>
</dbReference>
<proteinExistence type="predicted"/>